<gene>
    <name evidence="3" type="ORF">STRUR_1000</name>
</gene>
<dbReference type="SUPFAM" id="SSF81301">
    <property type="entry name" value="Nucleotidyltransferase"/>
    <property type="match status" value="1"/>
</dbReference>
<evidence type="ECO:0000256" key="1">
    <source>
        <dbReference type="ARBA" id="ARBA00004976"/>
    </source>
</evidence>
<organism evidence="3 4">
    <name type="scientific">Streptococcus urinalis 2285-97</name>
    <dbReference type="NCBI Taxonomy" id="764291"/>
    <lineage>
        <taxon>Bacteria</taxon>
        <taxon>Bacillati</taxon>
        <taxon>Bacillota</taxon>
        <taxon>Bacilli</taxon>
        <taxon>Lactobacillales</taxon>
        <taxon>Streptococcaceae</taxon>
        <taxon>Streptococcus</taxon>
    </lineage>
</organism>
<dbReference type="UniPathway" id="UPA00908">
    <property type="reaction ID" value="UER00884"/>
</dbReference>
<dbReference type="eggNOG" id="COG2357">
    <property type="taxonomic scope" value="Bacteria"/>
</dbReference>
<dbReference type="SMART" id="SM00954">
    <property type="entry name" value="RelA_SpoT"/>
    <property type="match status" value="1"/>
</dbReference>
<feature type="domain" description="RelA/SpoT" evidence="2">
    <location>
        <begin position="43"/>
        <end position="170"/>
    </location>
</feature>
<dbReference type="RefSeq" id="WP_006739458.1">
    <property type="nucleotide sequence ID" value="NZ_AEUZ02000001.1"/>
</dbReference>
<dbReference type="STRING" id="764291.STRUR_1000"/>
<dbReference type="InterPro" id="IPR043519">
    <property type="entry name" value="NT_sf"/>
</dbReference>
<dbReference type="CDD" id="cd05399">
    <property type="entry name" value="NT_Rel-Spo_like"/>
    <property type="match status" value="1"/>
</dbReference>
<protein>
    <submittedName>
        <fullName evidence="3">RelA/SpoT domain protein</fullName>
    </submittedName>
</protein>
<dbReference type="Gene3D" id="3.30.460.10">
    <property type="entry name" value="Beta Polymerase, domain 2"/>
    <property type="match status" value="1"/>
</dbReference>
<reference evidence="3 4" key="1">
    <citation type="journal article" date="2014" name="Int. J. Syst. Evol. Microbiol.">
        <title>Phylogenomics and the dynamic genome evolution of the genus Streptococcus.</title>
        <authorList>
            <consortium name="The Broad Institute Genome Sequencing Platform"/>
            <person name="Richards V.P."/>
            <person name="Palmer S.R."/>
            <person name="Pavinski Bitar P.D."/>
            <person name="Qin X."/>
            <person name="Weinstock G.M."/>
            <person name="Highlander S.K."/>
            <person name="Town C.D."/>
            <person name="Burne R.A."/>
            <person name="Stanhope M.J."/>
        </authorList>
    </citation>
    <scope>NUCLEOTIDE SEQUENCE [LARGE SCALE GENOMIC DNA]</scope>
    <source>
        <strain evidence="3 4">2285-97</strain>
    </source>
</reference>
<evidence type="ECO:0000313" key="3">
    <source>
        <dbReference type="EMBL" id="EHJ56712.1"/>
    </source>
</evidence>
<dbReference type="GO" id="GO:0015970">
    <property type="term" value="P:guanosine tetraphosphate biosynthetic process"/>
    <property type="evidence" value="ECO:0007669"/>
    <property type="project" value="UniProtKB-UniPathway"/>
</dbReference>
<dbReference type="InterPro" id="IPR052366">
    <property type="entry name" value="GTP_Pyrophosphokinase"/>
</dbReference>
<name>G5KFF6_9STRE</name>
<keyword evidence="4" id="KW-1185">Reference proteome</keyword>
<comment type="caution">
    <text evidence="3">The sequence shown here is derived from an EMBL/GenBank/DDBJ whole genome shotgun (WGS) entry which is preliminary data.</text>
</comment>
<dbReference type="EMBL" id="AEUZ02000001">
    <property type="protein sequence ID" value="EHJ56712.1"/>
    <property type="molecule type" value="Genomic_DNA"/>
</dbReference>
<dbReference type="PANTHER" id="PTHR47837">
    <property type="entry name" value="GTP PYROPHOSPHOKINASE YJBM"/>
    <property type="match status" value="1"/>
</dbReference>
<dbReference type="Gene3D" id="1.10.287.860">
    <property type="entry name" value="Nucleotidyltransferase"/>
    <property type="match status" value="1"/>
</dbReference>
<comment type="pathway">
    <text evidence="1">Purine metabolism; ppGpp biosynthesis; ppGpp from GTP: step 1/2.</text>
</comment>
<dbReference type="Pfam" id="PF04607">
    <property type="entry name" value="RelA_SpoT"/>
    <property type="match status" value="1"/>
</dbReference>
<proteinExistence type="predicted"/>
<dbReference type="InterPro" id="IPR007685">
    <property type="entry name" value="RelA_SpoT"/>
</dbReference>
<evidence type="ECO:0000313" key="4">
    <source>
        <dbReference type="Proteomes" id="UP000005388"/>
    </source>
</evidence>
<dbReference type="Proteomes" id="UP000005388">
    <property type="component" value="Unassembled WGS sequence"/>
</dbReference>
<accession>G5KFF6</accession>
<sequence>MSIYGQYESYLPLVLQEITDYIIKANIECKEKTGFKLYEHFISRIKDANSMTEKCQRKGLEVSTYSALKVIKDSIGMRIICGFVDDIYKTVALLKEMPNVTVFQEKDYIINAKPNGYRSYHLILEVHTDFPSADNDSNGAYFVEIQLRTIAQDSWASLEHQMKYKKNISQPEMITRELKRCADELASCDLTMQTIRQLIADSQNEQNTME</sequence>
<evidence type="ECO:0000259" key="2">
    <source>
        <dbReference type="SMART" id="SM00954"/>
    </source>
</evidence>
<dbReference type="PANTHER" id="PTHR47837:SF2">
    <property type="entry name" value="GTP PYROPHOSPHOKINASE YWAC"/>
    <property type="match status" value="1"/>
</dbReference>
<dbReference type="AlphaFoldDB" id="G5KFF6"/>